<keyword evidence="3" id="KW-1185">Reference proteome</keyword>
<evidence type="ECO:0000313" key="2">
    <source>
        <dbReference type="EMBL" id="CAG9622790.1"/>
    </source>
</evidence>
<dbReference type="RefSeq" id="WP_263458265.1">
    <property type="nucleotide sequence ID" value="NZ_CAKJTJ010000027.1"/>
</dbReference>
<organism evidence="2 3">
    <name type="scientific">Sutcliffiella rhizosphaerae</name>
    <dbReference type="NCBI Taxonomy" id="2880967"/>
    <lineage>
        <taxon>Bacteria</taxon>
        <taxon>Bacillati</taxon>
        <taxon>Bacillota</taxon>
        <taxon>Bacilli</taxon>
        <taxon>Bacillales</taxon>
        <taxon>Bacillaceae</taxon>
        <taxon>Sutcliffiella</taxon>
    </lineage>
</organism>
<evidence type="ECO:0000259" key="1">
    <source>
        <dbReference type="PROSITE" id="PS51459"/>
    </source>
</evidence>
<protein>
    <submittedName>
        <fullName evidence="2">Toxin Doc</fullName>
    </submittedName>
</protein>
<feature type="domain" description="Fido" evidence="1">
    <location>
        <begin position="5"/>
        <end position="125"/>
    </location>
</feature>
<dbReference type="PANTHER" id="PTHR39426:SF1">
    <property type="entry name" value="HOMOLOGY TO DEATH-ON-CURING PROTEIN OF PHAGE P1"/>
    <property type="match status" value="1"/>
</dbReference>
<comment type="caution">
    <text evidence="2">The sequence shown here is derived from an EMBL/GenBank/DDBJ whole genome shotgun (WGS) entry which is preliminary data.</text>
</comment>
<dbReference type="Pfam" id="PF02661">
    <property type="entry name" value="Fic"/>
    <property type="match status" value="1"/>
</dbReference>
<dbReference type="PANTHER" id="PTHR39426">
    <property type="entry name" value="HOMOLOGY TO DEATH-ON-CURING PROTEIN OF PHAGE P1"/>
    <property type="match status" value="1"/>
</dbReference>
<dbReference type="Gene3D" id="1.20.120.1870">
    <property type="entry name" value="Fic/DOC protein, Fido domain"/>
    <property type="match status" value="1"/>
</dbReference>
<accession>A0ABM8YSL7</accession>
<dbReference type="InterPro" id="IPR006440">
    <property type="entry name" value="Doc"/>
</dbReference>
<name>A0ABM8YSL7_9BACI</name>
<dbReference type="InterPro" id="IPR053737">
    <property type="entry name" value="Type_II_TA_Toxin"/>
</dbReference>
<evidence type="ECO:0000313" key="3">
    <source>
        <dbReference type="Proteomes" id="UP000789833"/>
    </source>
</evidence>
<dbReference type="PROSITE" id="PS51459">
    <property type="entry name" value="FIDO"/>
    <property type="match status" value="1"/>
</dbReference>
<gene>
    <name evidence="2" type="primary">doc</name>
    <name evidence="2" type="ORF">BACCIP111883_03581</name>
</gene>
<dbReference type="NCBIfam" id="TIGR01550">
    <property type="entry name" value="DOC_P1"/>
    <property type="match status" value="1"/>
</dbReference>
<sequence length="131" mass="14973">MIRYLTEKELLFLNSFMIKRYSPGEQMGIKDYPLFDSALNRPKASAFGEDAYPDLWTKAAALLAGIAQNHSFHNANKRTGFAAMKQFLWVNGYQLTMSEEMAEEFTVTVVKKKPAISEIAESIYEYSTKRN</sequence>
<dbReference type="InterPro" id="IPR003812">
    <property type="entry name" value="Fido"/>
</dbReference>
<proteinExistence type="predicted"/>
<dbReference type="EMBL" id="CAKJTJ010000027">
    <property type="protein sequence ID" value="CAG9622790.1"/>
    <property type="molecule type" value="Genomic_DNA"/>
</dbReference>
<reference evidence="2 3" key="1">
    <citation type="submission" date="2021-10" db="EMBL/GenBank/DDBJ databases">
        <authorList>
            <person name="Criscuolo A."/>
        </authorList>
    </citation>
    <scope>NUCLEOTIDE SEQUENCE [LARGE SCALE GENOMIC DNA]</scope>
    <source>
        <strain evidence="3">CIP 111883</strain>
    </source>
</reference>
<dbReference type="Proteomes" id="UP000789833">
    <property type="component" value="Unassembled WGS sequence"/>
</dbReference>